<sequence>MRPQTVAAKNTSRSFTSTGGTLHDGLRRPPKLKSLEDPINYIRTLTQKANAYAQALTALELDRESNLSVMDSMEREIHQNSEQILALSKLNDQPFSETNNESNPTEKTTNNNSSKNSIQVSFGLPERSTESADIINKLKQNPLFIKAFDTKANIDEIAKSFKENSNPTGFNYIMRQLSRMALINDVITPLANKVTIGVNKDDFTSLLDQSLRLLFPNASSRVVDIGSDVETKAVLTVDGNVILECKEKHMPHQETMLKSTLGFLKLPSPQPPDNSVKSLFGKPTFFDQKTEKFTEEDKLIANHFSDIAKPIIERFLRYDRLNKLCENRRFAYEFSRDILTRRTITELLPFLLISVGTYLSANDVELFLVDNENFVYYDVQGRDLIKKSLKQCGVPLYVLKSQKAVEISYLTKSCEYFSEEIDSWAENQPFIASPIISNDIVIGVLCCAGNIKSLSFSDKDIELLKDMCSVLAAVIPFLCAKELESEEKIDPKQSLLLYQKMNENETDNYLMNVANLLSISINCEFIVIFCQNKTKIILKNGEDFGRLIFTEVSMKSISENSQDKVLIANPCTKIPNFASVSDVRCENLIAFTQRNITFCCVNSQNENKEFSDFEQLLIQSLHSYAKVYDEINIRKSNISDLKQKSFQMREILENSAKSKSLSELMDIVTEKMKMNAYSIWKYTPLLQTFNCVLSNKIQKNSIIPCDDYLFNSFVNLESEYMNETIVAGNQSKYLLMINQINGCVYAINIYKHIIVFSGDSLSKDAPLIAHDYSSLIHFMMIKELKNDLIYEAIDLNNTKISDAEINHRLFCSSNYNDPELIEIVLRIFKMMKVQATLSKQDFEMAKFILKCREMININQKPFHNFRHSVDCLQFVYYTLLKSRLCNKLDPHQIVGLLFATLLHDVSHNGYNDEYHKNNKTHLYFVDNNYPMETYHCKVASKIIDEYFPNMNQSFWSMFIPCIKATSILKLVEMSSRIVMKTDEISNDFVFISSFVCSMSNTANSFRTFEFGKIMANNIFKELTELNEIEKSKNLPLSNMLPIGSFDNVESLESAFITTTAMPAMRALTTLFPDMSDIYVQLEENKKQWENLKRMIQQQQEQK</sequence>
<dbReference type="GO" id="GO:0004115">
    <property type="term" value="F:3',5'-cyclic-AMP phosphodiesterase activity"/>
    <property type="evidence" value="ECO:0000318"/>
    <property type="project" value="GO_Central"/>
</dbReference>
<dbReference type="PROSITE" id="PS51845">
    <property type="entry name" value="PDEASE_I_2"/>
    <property type="match status" value="1"/>
</dbReference>
<dbReference type="GO" id="GO:0007165">
    <property type="term" value="P:signal transduction"/>
    <property type="evidence" value="ECO:0007669"/>
    <property type="project" value="InterPro"/>
</dbReference>
<dbReference type="Gene3D" id="1.10.1300.10">
    <property type="entry name" value="3'5'-cyclic nucleotide phosphodiesterase, catalytic domain"/>
    <property type="match status" value="1"/>
</dbReference>
<dbReference type="EMBL" id="DS113337">
    <property type="protein sequence ID" value="EAY10503.1"/>
    <property type="molecule type" value="Genomic_DNA"/>
</dbReference>
<evidence type="ECO:0000256" key="1">
    <source>
        <dbReference type="ARBA" id="ARBA00022723"/>
    </source>
</evidence>
<name>A2EA57_TRIV3</name>
<dbReference type="SUPFAM" id="SSF55781">
    <property type="entry name" value="GAF domain-like"/>
    <property type="match status" value="1"/>
</dbReference>
<dbReference type="PANTHER" id="PTHR11347">
    <property type="entry name" value="CYCLIC NUCLEOTIDE PHOSPHODIESTERASE"/>
    <property type="match status" value="1"/>
</dbReference>
<reference evidence="5" key="2">
    <citation type="journal article" date="2007" name="Science">
        <title>Draft genome sequence of the sexually transmitted pathogen Trichomonas vaginalis.</title>
        <authorList>
            <person name="Carlton J.M."/>
            <person name="Hirt R.P."/>
            <person name="Silva J.C."/>
            <person name="Delcher A.L."/>
            <person name="Schatz M."/>
            <person name="Zhao Q."/>
            <person name="Wortman J.R."/>
            <person name="Bidwell S.L."/>
            <person name="Alsmark U.C.M."/>
            <person name="Besteiro S."/>
            <person name="Sicheritz-Ponten T."/>
            <person name="Noel C.J."/>
            <person name="Dacks J.B."/>
            <person name="Foster P.G."/>
            <person name="Simillion C."/>
            <person name="Van de Peer Y."/>
            <person name="Miranda-Saavedra D."/>
            <person name="Barton G.J."/>
            <person name="Westrop G.D."/>
            <person name="Mueller S."/>
            <person name="Dessi D."/>
            <person name="Fiori P.L."/>
            <person name="Ren Q."/>
            <person name="Paulsen I."/>
            <person name="Zhang H."/>
            <person name="Bastida-Corcuera F.D."/>
            <person name="Simoes-Barbosa A."/>
            <person name="Brown M.T."/>
            <person name="Hayes R.D."/>
            <person name="Mukherjee M."/>
            <person name="Okumura C.Y."/>
            <person name="Schneider R."/>
            <person name="Smith A.J."/>
            <person name="Vanacova S."/>
            <person name="Villalvazo M."/>
            <person name="Haas B.J."/>
            <person name="Pertea M."/>
            <person name="Feldblyum T.V."/>
            <person name="Utterback T.R."/>
            <person name="Shu C.L."/>
            <person name="Osoegawa K."/>
            <person name="de Jong P.J."/>
            <person name="Hrdy I."/>
            <person name="Horvathova L."/>
            <person name="Zubacova Z."/>
            <person name="Dolezal P."/>
            <person name="Malik S.B."/>
            <person name="Logsdon J.M. Jr."/>
            <person name="Henze K."/>
            <person name="Gupta A."/>
            <person name="Wang C.C."/>
            <person name="Dunne R.L."/>
            <person name="Upcroft J.A."/>
            <person name="Upcroft P."/>
            <person name="White O."/>
            <person name="Salzberg S.L."/>
            <person name="Tang P."/>
            <person name="Chiu C.-H."/>
            <person name="Lee Y.-S."/>
            <person name="Embley T.M."/>
            <person name="Coombs G.H."/>
            <person name="Mottram J.C."/>
            <person name="Tachezy J."/>
            <person name="Fraser-Liggett C.M."/>
            <person name="Johnson P.J."/>
        </authorList>
    </citation>
    <scope>NUCLEOTIDE SEQUENCE [LARGE SCALE GENOMIC DNA]</scope>
    <source>
        <strain evidence="5">G3</strain>
    </source>
</reference>
<evidence type="ECO:0000256" key="2">
    <source>
        <dbReference type="ARBA" id="ARBA00022801"/>
    </source>
</evidence>
<organism evidence="5 6">
    <name type="scientific">Trichomonas vaginalis (strain ATCC PRA-98 / G3)</name>
    <dbReference type="NCBI Taxonomy" id="412133"/>
    <lineage>
        <taxon>Eukaryota</taxon>
        <taxon>Metamonada</taxon>
        <taxon>Parabasalia</taxon>
        <taxon>Trichomonadida</taxon>
        <taxon>Trichomonadidae</taxon>
        <taxon>Trichomonas</taxon>
    </lineage>
</organism>
<dbReference type="VEuPathDB" id="TrichDB:TVAGG3_0980680"/>
<dbReference type="GO" id="GO:0141162">
    <property type="term" value="P:negative regulation of cAMP/PKA signal transduction"/>
    <property type="evidence" value="ECO:0000318"/>
    <property type="project" value="GO_Central"/>
</dbReference>
<feature type="region of interest" description="Disordered" evidence="3">
    <location>
        <begin position="1"/>
        <end position="31"/>
    </location>
</feature>
<dbReference type="AlphaFoldDB" id="A2EA57"/>
<gene>
    <name evidence="5" type="ORF">TVAG_484140</name>
</gene>
<dbReference type="Pfam" id="PF01590">
    <property type="entry name" value="GAF"/>
    <property type="match status" value="1"/>
</dbReference>
<dbReference type="InterPro" id="IPR029016">
    <property type="entry name" value="GAF-like_dom_sf"/>
</dbReference>
<keyword evidence="2" id="KW-0378">Hydrolase</keyword>
<dbReference type="OrthoDB" id="295473at2759"/>
<feature type="domain" description="PDEase" evidence="4">
    <location>
        <begin position="768"/>
        <end position="1095"/>
    </location>
</feature>
<dbReference type="InParanoid" id="A2EA57"/>
<reference evidence="5" key="1">
    <citation type="submission" date="2006-10" db="EMBL/GenBank/DDBJ databases">
        <authorList>
            <person name="Amadeo P."/>
            <person name="Zhao Q."/>
            <person name="Wortman J."/>
            <person name="Fraser-Liggett C."/>
            <person name="Carlton J."/>
        </authorList>
    </citation>
    <scope>NUCLEOTIDE SEQUENCE</scope>
    <source>
        <strain evidence="5">G3</strain>
    </source>
</reference>
<protein>
    <submittedName>
        <fullName evidence="5">3'5'-cyclic nucleotide phosphodiesterase family protein</fullName>
    </submittedName>
</protein>
<dbReference type="Proteomes" id="UP000001542">
    <property type="component" value="Unassembled WGS sequence"/>
</dbReference>
<evidence type="ECO:0000313" key="5">
    <source>
        <dbReference type="EMBL" id="EAY10503.1"/>
    </source>
</evidence>
<feature type="compositionally biased region" description="Polar residues" evidence="3">
    <location>
        <begin position="7"/>
        <end position="20"/>
    </location>
</feature>
<dbReference type="InterPro" id="IPR003018">
    <property type="entry name" value="GAF"/>
</dbReference>
<dbReference type="InterPro" id="IPR002073">
    <property type="entry name" value="PDEase_catalytic_dom"/>
</dbReference>
<evidence type="ECO:0000313" key="6">
    <source>
        <dbReference type="Proteomes" id="UP000001542"/>
    </source>
</evidence>
<keyword evidence="6" id="KW-1185">Reference proteome</keyword>
<evidence type="ECO:0000259" key="4">
    <source>
        <dbReference type="PROSITE" id="PS51845"/>
    </source>
</evidence>
<accession>A2EA57</accession>
<dbReference type="STRING" id="5722.A2EA57"/>
<dbReference type="eggNOG" id="KOG3689">
    <property type="taxonomic scope" value="Eukaryota"/>
</dbReference>
<keyword evidence="1" id="KW-0479">Metal-binding</keyword>
<dbReference type="SUPFAM" id="SSF109604">
    <property type="entry name" value="HD-domain/PDEase-like"/>
    <property type="match status" value="1"/>
</dbReference>
<dbReference type="InterPro" id="IPR036971">
    <property type="entry name" value="PDEase_catalytic_dom_sf"/>
</dbReference>
<feature type="region of interest" description="Disordered" evidence="3">
    <location>
        <begin position="91"/>
        <end position="118"/>
    </location>
</feature>
<feature type="compositionally biased region" description="Low complexity" evidence="3">
    <location>
        <begin position="96"/>
        <end position="117"/>
    </location>
</feature>
<dbReference type="Pfam" id="PF00233">
    <property type="entry name" value="PDEase_I"/>
    <property type="match status" value="1"/>
</dbReference>
<dbReference type="KEGG" id="tva:4768437"/>
<proteinExistence type="predicted"/>
<dbReference type="RefSeq" id="XP_001322726.1">
    <property type="nucleotide sequence ID" value="XM_001322691.1"/>
</dbReference>
<dbReference type="VEuPathDB" id="TrichDB:TVAG_484140"/>
<dbReference type="GO" id="GO:0047555">
    <property type="term" value="F:3',5'-cyclic-GMP phosphodiesterase activity"/>
    <property type="evidence" value="ECO:0000318"/>
    <property type="project" value="GO_Central"/>
</dbReference>
<dbReference type="GO" id="GO:0046872">
    <property type="term" value="F:metal ion binding"/>
    <property type="evidence" value="ECO:0007669"/>
    <property type="project" value="UniProtKB-KW"/>
</dbReference>
<evidence type="ECO:0000256" key="3">
    <source>
        <dbReference type="SAM" id="MobiDB-lite"/>
    </source>
</evidence>
<dbReference type="Gene3D" id="3.30.450.40">
    <property type="match status" value="1"/>
</dbReference>